<proteinExistence type="predicted"/>
<organism evidence="1">
    <name type="scientific">Arcella intermedia</name>
    <dbReference type="NCBI Taxonomy" id="1963864"/>
    <lineage>
        <taxon>Eukaryota</taxon>
        <taxon>Amoebozoa</taxon>
        <taxon>Tubulinea</taxon>
        <taxon>Elardia</taxon>
        <taxon>Arcellinida</taxon>
        <taxon>Sphaerothecina</taxon>
        <taxon>Arcellidae</taxon>
        <taxon>Arcella</taxon>
    </lineage>
</organism>
<sequence>MKKGKVRKREIKKRKRGLVEVRKILRGLRRNHLIRKLQKLVKVRKRRRKLKNKRIRKPRKRNKVKVMKTPTKSIRTKRIRNRKRSKLVIVIVKVIVKVMKNQLGTIKIRKRK</sequence>
<dbReference type="AlphaFoldDB" id="A0A6B2LNB0"/>
<evidence type="ECO:0000313" key="1">
    <source>
        <dbReference type="EMBL" id="NDV38287.1"/>
    </source>
</evidence>
<reference evidence="1" key="1">
    <citation type="journal article" date="2020" name="J. Eukaryot. Microbiol.">
        <title>De novo Sequencing, Assembly and Annotation of the Transcriptome for the Free-Living Testate Amoeba Arcella intermedia.</title>
        <authorList>
            <person name="Ribeiro G.M."/>
            <person name="Porfirio-Sousa A.L."/>
            <person name="Maurer-Alcala X.X."/>
            <person name="Katz L.A."/>
            <person name="Lahr D.J.G."/>
        </authorList>
    </citation>
    <scope>NUCLEOTIDE SEQUENCE</scope>
</reference>
<dbReference type="EMBL" id="GIBP01009318">
    <property type="protein sequence ID" value="NDV38287.1"/>
    <property type="molecule type" value="Transcribed_RNA"/>
</dbReference>
<accession>A0A6B2LNB0</accession>
<name>A0A6B2LNB0_9EUKA</name>
<protein>
    <submittedName>
        <fullName evidence="1">Uncharacterized protein</fullName>
    </submittedName>
</protein>